<comment type="caution">
    <text evidence="2">The sequence shown here is derived from an EMBL/GenBank/DDBJ whole genome shotgun (WGS) entry which is preliminary data.</text>
</comment>
<feature type="compositionally biased region" description="Basic and acidic residues" evidence="1">
    <location>
        <begin position="131"/>
        <end position="150"/>
    </location>
</feature>
<evidence type="ECO:0000313" key="3">
    <source>
        <dbReference type="Proteomes" id="UP001157418"/>
    </source>
</evidence>
<feature type="region of interest" description="Disordered" evidence="1">
    <location>
        <begin position="116"/>
        <end position="165"/>
    </location>
</feature>
<evidence type="ECO:0000313" key="2">
    <source>
        <dbReference type="EMBL" id="CAH1427742.1"/>
    </source>
</evidence>
<name>A0AAU9MPL8_9ASTR</name>
<feature type="compositionally biased region" description="Basic residues" evidence="1">
    <location>
        <begin position="116"/>
        <end position="130"/>
    </location>
</feature>
<dbReference type="EMBL" id="CAKMRJ010002223">
    <property type="protein sequence ID" value="CAH1427742.1"/>
    <property type="molecule type" value="Genomic_DNA"/>
</dbReference>
<proteinExistence type="predicted"/>
<dbReference type="Proteomes" id="UP001157418">
    <property type="component" value="Unassembled WGS sequence"/>
</dbReference>
<accession>A0AAU9MPL8</accession>
<organism evidence="2 3">
    <name type="scientific">Lactuca virosa</name>
    <dbReference type="NCBI Taxonomy" id="75947"/>
    <lineage>
        <taxon>Eukaryota</taxon>
        <taxon>Viridiplantae</taxon>
        <taxon>Streptophyta</taxon>
        <taxon>Embryophyta</taxon>
        <taxon>Tracheophyta</taxon>
        <taxon>Spermatophyta</taxon>
        <taxon>Magnoliopsida</taxon>
        <taxon>eudicotyledons</taxon>
        <taxon>Gunneridae</taxon>
        <taxon>Pentapetalae</taxon>
        <taxon>asterids</taxon>
        <taxon>campanulids</taxon>
        <taxon>Asterales</taxon>
        <taxon>Asteraceae</taxon>
        <taxon>Cichorioideae</taxon>
        <taxon>Cichorieae</taxon>
        <taxon>Lactucinae</taxon>
        <taxon>Lactuca</taxon>
    </lineage>
</organism>
<protein>
    <submittedName>
        <fullName evidence="2">Uncharacterized protein</fullName>
    </submittedName>
</protein>
<evidence type="ECO:0000256" key="1">
    <source>
        <dbReference type="SAM" id="MobiDB-lite"/>
    </source>
</evidence>
<reference evidence="2 3" key="1">
    <citation type="submission" date="2022-01" db="EMBL/GenBank/DDBJ databases">
        <authorList>
            <person name="Xiong W."/>
            <person name="Schranz E."/>
        </authorList>
    </citation>
    <scope>NUCLEOTIDE SEQUENCE [LARGE SCALE GENOMIC DNA]</scope>
</reference>
<sequence length="165" mass="18632">MKPICALACWMRNLSSNILVSTTAPLVVRVWATAKKLRIEYMISYMLRFMLLMQFYAGTLDIAGSVVLSAKPAGDNEGIIGHGPKHIHQHQRSKAEYDKRSCSGNSIQARGHHRILHQQPRPRHRAHARHVPSDAGEHECSNRHLQENHSRPPSPMTKHTTPTLL</sequence>
<keyword evidence="3" id="KW-1185">Reference proteome</keyword>
<gene>
    <name evidence="2" type="ORF">LVIROSA_LOCUS14725</name>
</gene>
<dbReference type="AlphaFoldDB" id="A0AAU9MPL8"/>